<keyword evidence="3" id="KW-1185">Reference proteome</keyword>
<feature type="region of interest" description="Disordered" evidence="1">
    <location>
        <begin position="82"/>
        <end position="105"/>
    </location>
</feature>
<gene>
    <name evidence="2" type="ORF">VNO77_23352</name>
</gene>
<evidence type="ECO:0000256" key="1">
    <source>
        <dbReference type="SAM" id="MobiDB-lite"/>
    </source>
</evidence>
<name>A0AAN9L4C6_CANGL</name>
<dbReference type="EMBL" id="JAYMYQ010000005">
    <property type="protein sequence ID" value="KAK7329202.1"/>
    <property type="molecule type" value="Genomic_DNA"/>
</dbReference>
<evidence type="ECO:0000313" key="3">
    <source>
        <dbReference type="Proteomes" id="UP001367508"/>
    </source>
</evidence>
<proteinExistence type="predicted"/>
<accession>A0AAN9L4C6</accession>
<dbReference type="Proteomes" id="UP001367508">
    <property type="component" value="Unassembled WGS sequence"/>
</dbReference>
<dbReference type="AlphaFoldDB" id="A0AAN9L4C6"/>
<evidence type="ECO:0000313" key="2">
    <source>
        <dbReference type="EMBL" id="KAK7329202.1"/>
    </source>
</evidence>
<organism evidence="2 3">
    <name type="scientific">Canavalia gladiata</name>
    <name type="common">Sword bean</name>
    <name type="synonym">Dolichos gladiatus</name>
    <dbReference type="NCBI Taxonomy" id="3824"/>
    <lineage>
        <taxon>Eukaryota</taxon>
        <taxon>Viridiplantae</taxon>
        <taxon>Streptophyta</taxon>
        <taxon>Embryophyta</taxon>
        <taxon>Tracheophyta</taxon>
        <taxon>Spermatophyta</taxon>
        <taxon>Magnoliopsida</taxon>
        <taxon>eudicotyledons</taxon>
        <taxon>Gunneridae</taxon>
        <taxon>Pentapetalae</taxon>
        <taxon>rosids</taxon>
        <taxon>fabids</taxon>
        <taxon>Fabales</taxon>
        <taxon>Fabaceae</taxon>
        <taxon>Papilionoideae</taxon>
        <taxon>50 kb inversion clade</taxon>
        <taxon>NPAAA clade</taxon>
        <taxon>indigoferoid/millettioid clade</taxon>
        <taxon>Phaseoleae</taxon>
        <taxon>Canavalia</taxon>
    </lineage>
</organism>
<protein>
    <submittedName>
        <fullName evidence="2">Uncharacterized protein</fullName>
    </submittedName>
</protein>
<comment type="caution">
    <text evidence="2">The sequence shown here is derived from an EMBL/GenBank/DDBJ whole genome shotgun (WGS) entry which is preliminary data.</text>
</comment>
<sequence length="113" mass="12642">MWKDNRKPQLYDSAAKMMFIFTWVGSVFCPNHKEGPKGKLDWLAWLVNGAWLTWLGGKLGSCGLGGSLGSLKRMDLLKMSFGAKGGSNPHPRRTQQRPQPLGQPFDYAFNTLN</sequence>
<reference evidence="2 3" key="1">
    <citation type="submission" date="2024-01" db="EMBL/GenBank/DDBJ databases">
        <title>The genomes of 5 underutilized Papilionoideae crops provide insights into root nodulation and disease resistanc.</title>
        <authorList>
            <person name="Jiang F."/>
        </authorList>
    </citation>
    <scope>NUCLEOTIDE SEQUENCE [LARGE SCALE GENOMIC DNA]</scope>
    <source>
        <strain evidence="2">LVBAO_FW01</strain>
        <tissue evidence="2">Leaves</tissue>
    </source>
</reference>